<name>A0A9P5ZG49_PLEER</name>
<dbReference type="OrthoDB" id="3051229at2759"/>
<dbReference type="EMBL" id="MU154889">
    <property type="protein sequence ID" value="KAF9486851.1"/>
    <property type="molecule type" value="Genomic_DNA"/>
</dbReference>
<dbReference type="Proteomes" id="UP000807025">
    <property type="component" value="Unassembled WGS sequence"/>
</dbReference>
<evidence type="ECO:0000313" key="2">
    <source>
        <dbReference type="Proteomes" id="UP000807025"/>
    </source>
</evidence>
<evidence type="ECO:0000313" key="1">
    <source>
        <dbReference type="EMBL" id="KAF9486851.1"/>
    </source>
</evidence>
<comment type="caution">
    <text evidence="1">The sequence shown here is derived from an EMBL/GenBank/DDBJ whole genome shotgun (WGS) entry which is preliminary data.</text>
</comment>
<keyword evidence="2" id="KW-1185">Reference proteome</keyword>
<protein>
    <submittedName>
        <fullName evidence="1">Uncharacterized protein</fullName>
    </submittedName>
</protein>
<dbReference type="AlphaFoldDB" id="A0A9P5ZG49"/>
<accession>A0A9P5ZG49</accession>
<reference evidence="1" key="1">
    <citation type="submission" date="2020-11" db="EMBL/GenBank/DDBJ databases">
        <authorList>
            <consortium name="DOE Joint Genome Institute"/>
            <person name="Ahrendt S."/>
            <person name="Riley R."/>
            <person name="Andreopoulos W."/>
            <person name="Labutti K."/>
            <person name="Pangilinan J."/>
            <person name="Ruiz-Duenas F.J."/>
            <person name="Barrasa J.M."/>
            <person name="Sanchez-Garcia M."/>
            <person name="Camarero S."/>
            <person name="Miyauchi S."/>
            <person name="Serrano A."/>
            <person name="Linde D."/>
            <person name="Babiker R."/>
            <person name="Drula E."/>
            <person name="Ayuso-Fernandez I."/>
            <person name="Pacheco R."/>
            <person name="Padilla G."/>
            <person name="Ferreira P."/>
            <person name="Barriuso J."/>
            <person name="Kellner H."/>
            <person name="Castanera R."/>
            <person name="Alfaro M."/>
            <person name="Ramirez L."/>
            <person name="Pisabarro A.G."/>
            <person name="Kuo A."/>
            <person name="Tritt A."/>
            <person name="Lipzen A."/>
            <person name="He G."/>
            <person name="Yan M."/>
            <person name="Ng V."/>
            <person name="Cullen D."/>
            <person name="Martin F."/>
            <person name="Rosso M.-N."/>
            <person name="Henrissat B."/>
            <person name="Hibbett D."/>
            <person name="Martinez A.T."/>
            <person name="Grigoriev I.V."/>
        </authorList>
    </citation>
    <scope>NUCLEOTIDE SEQUENCE</scope>
    <source>
        <strain evidence="1">ATCC 90797</strain>
    </source>
</reference>
<organism evidence="1 2">
    <name type="scientific">Pleurotus eryngii</name>
    <name type="common">Boletus of the steppes</name>
    <dbReference type="NCBI Taxonomy" id="5323"/>
    <lineage>
        <taxon>Eukaryota</taxon>
        <taxon>Fungi</taxon>
        <taxon>Dikarya</taxon>
        <taxon>Basidiomycota</taxon>
        <taxon>Agaricomycotina</taxon>
        <taxon>Agaricomycetes</taxon>
        <taxon>Agaricomycetidae</taxon>
        <taxon>Agaricales</taxon>
        <taxon>Pleurotineae</taxon>
        <taxon>Pleurotaceae</taxon>
        <taxon>Pleurotus</taxon>
    </lineage>
</organism>
<gene>
    <name evidence="1" type="ORF">BDN71DRAFT_1459122</name>
</gene>
<proteinExistence type="predicted"/>
<sequence length="115" mass="12798">MTPSCQVIRKLEQALAGELRNGAVSIRDVRYNEGRERFPLHVIAFNQSSSKDIIAGSLAEGVLTVLEGLGWDVPLPFMRGCIRSTDLTVFEHAHRRQCCNADIYLDVAWSLPKGN</sequence>